<evidence type="ECO:0000313" key="2">
    <source>
        <dbReference type="EMBL" id="OGD99622.1"/>
    </source>
</evidence>
<dbReference type="AlphaFoldDB" id="A0A1F5H624"/>
<dbReference type="EMBL" id="MFBT01000012">
    <property type="protein sequence ID" value="OGD99622.1"/>
    <property type="molecule type" value="Genomic_DNA"/>
</dbReference>
<organism evidence="2 3">
    <name type="scientific">Candidatus Curtissbacteria bacterium RIFCSPLOWO2_01_FULL_42_50</name>
    <dbReference type="NCBI Taxonomy" id="1797730"/>
    <lineage>
        <taxon>Bacteria</taxon>
        <taxon>Candidatus Curtissiibacteriota</taxon>
    </lineage>
</organism>
<reference evidence="2 3" key="1">
    <citation type="journal article" date="2016" name="Nat. Commun.">
        <title>Thousands of microbial genomes shed light on interconnected biogeochemical processes in an aquifer system.</title>
        <authorList>
            <person name="Anantharaman K."/>
            <person name="Brown C.T."/>
            <person name="Hug L.A."/>
            <person name="Sharon I."/>
            <person name="Castelle C.J."/>
            <person name="Probst A.J."/>
            <person name="Thomas B.C."/>
            <person name="Singh A."/>
            <person name="Wilkins M.J."/>
            <person name="Karaoz U."/>
            <person name="Brodie E.L."/>
            <person name="Williams K.H."/>
            <person name="Hubbard S.S."/>
            <person name="Banfield J.F."/>
        </authorList>
    </citation>
    <scope>NUCLEOTIDE SEQUENCE [LARGE SCALE GENOMIC DNA]</scope>
</reference>
<comment type="caution">
    <text evidence="2">The sequence shown here is derived from an EMBL/GenBank/DDBJ whole genome shotgun (WGS) entry which is preliminary data.</text>
</comment>
<sequence>MSFDKSKKSIAIFSKSFLKEITKDPIYSLLILLVIIIAIFFRIYNYTDRVFIQADNSRDVQVARFAADNLKIPPIGQFSSAGPFFTVHGTTGCLKL</sequence>
<keyword evidence="1" id="KW-1133">Transmembrane helix</keyword>
<keyword evidence="1" id="KW-0472">Membrane</keyword>
<proteinExistence type="predicted"/>
<accession>A0A1F5H624</accession>
<keyword evidence="1" id="KW-0812">Transmembrane</keyword>
<evidence type="ECO:0000313" key="3">
    <source>
        <dbReference type="Proteomes" id="UP000177039"/>
    </source>
</evidence>
<gene>
    <name evidence="2" type="ORF">A3B54_02960</name>
</gene>
<dbReference type="Proteomes" id="UP000177039">
    <property type="component" value="Unassembled WGS sequence"/>
</dbReference>
<protein>
    <submittedName>
        <fullName evidence="2">Uncharacterized protein</fullName>
    </submittedName>
</protein>
<evidence type="ECO:0000256" key="1">
    <source>
        <dbReference type="SAM" id="Phobius"/>
    </source>
</evidence>
<feature type="transmembrane region" description="Helical" evidence="1">
    <location>
        <begin position="26"/>
        <end position="44"/>
    </location>
</feature>
<name>A0A1F5H624_9BACT</name>